<dbReference type="EMBL" id="CP000492">
    <property type="protein sequence ID" value="ABL66137.1"/>
    <property type="molecule type" value="Genomic_DNA"/>
</dbReference>
<dbReference type="InterPro" id="IPR003735">
    <property type="entry name" value="Metal_Tscrpt_repr"/>
</dbReference>
<dbReference type="KEGG" id="cph:Cpha266_2130"/>
<dbReference type="PANTHER" id="PTHR33677:SF5">
    <property type="entry name" value="TRANSCRIPTIONAL REPRESSOR FRMR"/>
    <property type="match status" value="1"/>
</dbReference>
<evidence type="ECO:0000256" key="1">
    <source>
        <dbReference type="ARBA" id="ARBA00005260"/>
    </source>
</evidence>
<dbReference type="GO" id="GO:0045892">
    <property type="term" value="P:negative regulation of DNA-templated transcription"/>
    <property type="evidence" value="ECO:0007669"/>
    <property type="project" value="UniProtKB-ARBA"/>
</dbReference>
<accession>A1BIB0</accession>
<evidence type="ECO:0008006" key="4">
    <source>
        <dbReference type="Google" id="ProtNLM"/>
    </source>
</evidence>
<dbReference type="Gene3D" id="1.20.58.1000">
    <property type="entry name" value="Metal-sensitive repressor, helix protomer"/>
    <property type="match status" value="1"/>
</dbReference>
<dbReference type="RefSeq" id="WP_011745936.1">
    <property type="nucleotide sequence ID" value="NC_008639.1"/>
</dbReference>
<dbReference type="Pfam" id="PF02583">
    <property type="entry name" value="Trns_repr_metal"/>
    <property type="match status" value="1"/>
</dbReference>
<gene>
    <name evidence="2" type="ordered locus">Cpha266_2130</name>
</gene>
<dbReference type="HOGENOM" id="CLU_130332_3_0_10"/>
<dbReference type="Proteomes" id="UP000008701">
    <property type="component" value="Chromosome"/>
</dbReference>
<name>A1BIB0_CHLPD</name>
<dbReference type="OrthoDB" id="9811244at2"/>
<evidence type="ECO:0000313" key="2">
    <source>
        <dbReference type="EMBL" id="ABL66137.1"/>
    </source>
</evidence>
<comment type="similarity">
    <text evidence="1">Belongs to the FrmR/RcnR family.</text>
</comment>
<dbReference type="InterPro" id="IPR038390">
    <property type="entry name" value="Metal_Tscrpt_repr_sf"/>
</dbReference>
<dbReference type="CDD" id="cd10153">
    <property type="entry name" value="RcnR-FrmR-like_DUF156"/>
    <property type="match status" value="1"/>
</dbReference>
<proteinExistence type="inferred from homology"/>
<dbReference type="GO" id="GO:0003677">
    <property type="term" value="F:DNA binding"/>
    <property type="evidence" value="ECO:0007669"/>
    <property type="project" value="InterPro"/>
</dbReference>
<sequence>MAHTKEGRKKLLNRVRRIKGQIDALEMALEQEISDCSAVLQQIASIRGAVGGLMMTVLEGHIREHIGAENISPKQRNADTEQVISVLRSYVK</sequence>
<dbReference type="eggNOG" id="COG1937">
    <property type="taxonomic scope" value="Bacteria"/>
</dbReference>
<protein>
    <recommendedName>
        <fullName evidence="4">Metal/formaldehyde-sensitive transcriptional repressor</fullName>
    </recommendedName>
</protein>
<dbReference type="STRING" id="290317.Cpha266_2130"/>
<dbReference type="GO" id="GO:0046872">
    <property type="term" value="F:metal ion binding"/>
    <property type="evidence" value="ECO:0007669"/>
    <property type="project" value="InterPro"/>
</dbReference>
<reference evidence="2 3" key="1">
    <citation type="submission" date="2006-12" db="EMBL/GenBank/DDBJ databases">
        <title>Complete sequence of Chlorobium phaeobacteroides DSM 266.</title>
        <authorList>
            <consortium name="US DOE Joint Genome Institute"/>
            <person name="Copeland A."/>
            <person name="Lucas S."/>
            <person name="Lapidus A."/>
            <person name="Barry K."/>
            <person name="Detter J.C."/>
            <person name="Glavina del Rio T."/>
            <person name="Hammon N."/>
            <person name="Israni S."/>
            <person name="Pitluck S."/>
            <person name="Goltsman E."/>
            <person name="Schmutz J."/>
            <person name="Larimer F."/>
            <person name="Land M."/>
            <person name="Hauser L."/>
            <person name="Mikhailova N."/>
            <person name="Li T."/>
            <person name="Overmann J."/>
            <person name="Bryant D.A."/>
            <person name="Richardson P."/>
        </authorList>
    </citation>
    <scope>NUCLEOTIDE SEQUENCE [LARGE SCALE GENOMIC DNA]</scope>
    <source>
        <strain evidence="2 3">DSM 266</strain>
    </source>
</reference>
<dbReference type="PANTHER" id="PTHR33677">
    <property type="entry name" value="TRANSCRIPTIONAL REPRESSOR FRMR-RELATED"/>
    <property type="match status" value="1"/>
</dbReference>
<keyword evidence="3" id="KW-1185">Reference proteome</keyword>
<evidence type="ECO:0000313" key="3">
    <source>
        <dbReference type="Proteomes" id="UP000008701"/>
    </source>
</evidence>
<dbReference type="AlphaFoldDB" id="A1BIB0"/>
<organism evidence="2 3">
    <name type="scientific">Chlorobium phaeobacteroides (strain DSM 266 / SMG 266 / 2430)</name>
    <dbReference type="NCBI Taxonomy" id="290317"/>
    <lineage>
        <taxon>Bacteria</taxon>
        <taxon>Pseudomonadati</taxon>
        <taxon>Chlorobiota</taxon>
        <taxon>Chlorobiia</taxon>
        <taxon>Chlorobiales</taxon>
        <taxon>Chlorobiaceae</taxon>
        <taxon>Chlorobium/Pelodictyon group</taxon>
        <taxon>Chlorobium</taxon>
    </lineage>
</organism>